<dbReference type="Proteomes" id="UP000018861">
    <property type="component" value="Unassembled WGS sequence"/>
</dbReference>
<protein>
    <submittedName>
        <fullName evidence="1">Uncharacterized protein</fullName>
    </submittedName>
</protein>
<proteinExistence type="predicted"/>
<name>W4P9J0_9BACE</name>
<sequence length="54" mass="6397">MGNYIQDIYKKVFRFGQLSLSINIKSFPSFNVKTLPNYRIIYYLCLTVSELKEV</sequence>
<reference evidence="1 2" key="1">
    <citation type="journal article" date="2014" name="Genome Announc.">
        <title>Draft Genome Sequences of Three Strains of Bacteroides pyogenes Isolated from a Cat and Swine.</title>
        <authorList>
            <person name="Sakamoto M."/>
            <person name="Oshima K."/>
            <person name="Suda W."/>
            <person name="Kitamura K."/>
            <person name="Iida T."/>
            <person name="Hattori M."/>
            <person name="Ohkuma M."/>
        </authorList>
    </citation>
    <scope>NUCLEOTIDE SEQUENCE [LARGE SCALE GENOMIC DNA]</scope>
    <source>
        <strain evidence="1 2">JCM 6292</strain>
    </source>
</reference>
<accession>W4P9J0</accession>
<dbReference type="EMBL" id="BAIQ01000035">
    <property type="protein sequence ID" value="GAE16451.1"/>
    <property type="molecule type" value="Genomic_DNA"/>
</dbReference>
<dbReference type="AlphaFoldDB" id="W4P9J0"/>
<gene>
    <name evidence="1" type="ORF">JCM6292_2884</name>
</gene>
<comment type="caution">
    <text evidence="1">The sequence shown here is derived from an EMBL/GenBank/DDBJ whole genome shotgun (WGS) entry which is preliminary data.</text>
</comment>
<evidence type="ECO:0000313" key="1">
    <source>
        <dbReference type="EMBL" id="GAE16451.1"/>
    </source>
</evidence>
<evidence type="ECO:0000313" key="2">
    <source>
        <dbReference type="Proteomes" id="UP000018861"/>
    </source>
</evidence>
<organism evidence="1 2">
    <name type="scientific">Bacteroides pyogenes JCM 6292</name>
    <dbReference type="NCBI Taxonomy" id="1235809"/>
    <lineage>
        <taxon>Bacteria</taxon>
        <taxon>Pseudomonadati</taxon>
        <taxon>Bacteroidota</taxon>
        <taxon>Bacteroidia</taxon>
        <taxon>Bacteroidales</taxon>
        <taxon>Bacteroidaceae</taxon>
        <taxon>Bacteroides</taxon>
    </lineage>
</organism>